<dbReference type="Proteomes" id="UP000680865">
    <property type="component" value="Unassembled WGS sequence"/>
</dbReference>
<reference evidence="7" key="1">
    <citation type="submission" date="2021-03" db="EMBL/GenBank/DDBJ databases">
        <title>Whole genome shotgun sequence of Actinoplanes consettensis NBRC 14913.</title>
        <authorList>
            <person name="Komaki H."/>
            <person name="Tamura T."/>
        </authorList>
    </citation>
    <scope>NUCLEOTIDE SEQUENCE</scope>
    <source>
        <strain evidence="7">NBRC 14913</strain>
    </source>
</reference>
<dbReference type="GO" id="GO:0017000">
    <property type="term" value="P:antibiotic biosynthetic process"/>
    <property type="evidence" value="ECO:0007669"/>
    <property type="project" value="UniProtKB-ARBA"/>
</dbReference>
<dbReference type="FunFam" id="1.10.630.10:FF:000018">
    <property type="entry name" value="Cytochrome P450 monooxygenase"/>
    <property type="match status" value="1"/>
</dbReference>
<comment type="similarity">
    <text evidence="1">Belongs to the cytochrome P450 family.</text>
</comment>
<dbReference type="GO" id="GO:0016705">
    <property type="term" value="F:oxidoreductase activity, acting on paired donors, with incorporation or reduction of molecular oxygen"/>
    <property type="evidence" value="ECO:0007669"/>
    <property type="project" value="InterPro"/>
</dbReference>
<dbReference type="PANTHER" id="PTHR46696">
    <property type="entry name" value="P450, PUTATIVE (EUROFUNG)-RELATED"/>
    <property type="match status" value="1"/>
</dbReference>
<gene>
    <name evidence="7" type="ORF">Aco04nite_05500</name>
</gene>
<proteinExistence type="inferred from homology"/>
<sequence>MIPEIQLSDPAVLNDPVAAYERAREQGPVARMSTPGFGSMWVVTRHAEAKAMLSDSRFELSEDTYLRPQVPEHCQKYLRTMHQTNGDEHARVRRLVSPAFSARRAEEFRPRITQMVEASLDDIPAGTGAPVDLVPLFAQPLPVDVICELLAIPLADRESWRRYGVAIATGHGADFMAAVPAIMDDAAAAVAHRAQEPGEDLLSQLIGQENLSDVELVTLVWNLILAGQTPAGLIINAVDTLLRHPDQLAALLADESLLPGAVEELTRWCGPQLLSLPRFAQEDVEIGGVRISEGDAVSACLASANRDPRAFSDAGRLDLRREPGRPGHLAYAHGPHFCLGAAFARVQIEVALSSLLRRFPGLRPADDTVRRVPDPGAWRVSALPVLLPASL</sequence>
<dbReference type="PRINTS" id="PR00359">
    <property type="entry name" value="BP450"/>
</dbReference>
<dbReference type="InterPro" id="IPR036396">
    <property type="entry name" value="Cyt_P450_sf"/>
</dbReference>
<keyword evidence="8" id="KW-1185">Reference proteome</keyword>
<keyword evidence="2" id="KW-0349">Heme</keyword>
<evidence type="ECO:0000256" key="4">
    <source>
        <dbReference type="ARBA" id="ARBA00023002"/>
    </source>
</evidence>
<protein>
    <submittedName>
        <fullName evidence="7">Cytochrome P450</fullName>
    </submittedName>
</protein>
<evidence type="ECO:0000313" key="8">
    <source>
        <dbReference type="Proteomes" id="UP000680865"/>
    </source>
</evidence>
<keyword evidence="6" id="KW-0503">Monooxygenase</keyword>
<dbReference type="GO" id="GO:0004497">
    <property type="term" value="F:monooxygenase activity"/>
    <property type="evidence" value="ECO:0007669"/>
    <property type="project" value="UniProtKB-KW"/>
</dbReference>
<dbReference type="PANTHER" id="PTHR46696:SF1">
    <property type="entry name" value="CYTOCHROME P450 YJIB-RELATED"/>
    <property type="match status" value="1"/>
</dbReference>
<evidence type="ECO:0000313" key="7">
    <source>
        <dbReference type="EMBL" id="GIM67263.1"/>
    </source>
</evidence>
<dbReference type="InterPro" id="IPR002397">
    <property type="entry name" value="Cyt_P450_B"/>
</dbReference>
<dbReference type="GO" id="GO:0020037">
    <property type="term" value="F:heme binding"/>
    <property type="evidence" value="ECO:0007669"/>
    <property type="project" value="InterPro"/>
</dbReference>
<name>A0A919VIN6_9ACTN</name>
<dbReference type="InterPro" id="IPR001128">
    <property type="entry name" value="Cyt_P450"/>
</dbReference>
<dbReference type="GO" id="GO:0005506">
    <property type="term" value="F:iron ion binding"/>
    <property type="evidence" value="ECO:0007669"/>
    <property type="project" value="InterPro"/>
</dbReference>
<keyword evidence="3" id="KW-0479">Metal-binding</keyword>
<evidence type="ECO:0000256" key="6">
    <source>
        <dbReference type="ARBA" id="ARBA00023033"/>
    </source>
</evidence>
<dbReference type="AlphaFoldDB" id="A0A919VIN6"/>
<accession>A0A919VIN6</accession>
<comment type="caution">
    <text evidence="7">The sequence shown here is derived from an EMBL/GenBank/DDBJ whole genome shotgun (WGS) entry which is preliminary data.</text>
</comment>
<keyword evidence="5" id="KW-0408">Iron</keyword>
<organism evidence="7 8">
    <name type="scientific">Winogradskya consettensis</name>
    <dbReference type="NCBI Taxonomy" id="113560"/>
    <lineage>
        <taxon>Bacteria</taxon>
        <taxon>Bacillati</taxon>
        <taxon>Actinomycetota</taxon>
        <taxon>Actinomycetes</taxon>
        <taxon>Micromonosporales</taxon>
        <taxon>Micromonosporaceae</taxon>
        <taxon>Winogradskya</taxon>
    </lineage>
</organism>
<dbReference type="Pfam" id="PF00067">
    <property type="entry name" value="p450"/>
    <property type="match status" value="1"/>
</dbReference>
<dbReference type="SUPFAM" id="SSF48264">
    <property type="entry name" value="Cytochrome P450"/>
    <property type="match status" value="1"/>
</dbReference>
<dbReference type="Gene3D" id="1.10.630.10">
    <property type="entry name" value="Cytochrome P450"/>
    <property type="match status" value="1"/>
</dbReference>
<evidence type="ECO:0000256" key="2">
    <source>
        <dbReference type="ARBA" id="ARBA00022617"/>
    </source>
</evidence>
<dbReference type="RefSeq" id="WP_212995601.1">
    <property type="nucleotide sequence ID" value="NZ_BAAATW010000009.1"/>
</dbReference>
<dbReference type="EMBL" id="BOQP01000003">
    <property type="protein sequence ID" value="GIM67263.1"/>
    <property type="molecule type" value="Genomic_DNA"/>
</dbReference>
<evidence type="ECO:0000256" key="5">
    <source>
        <dbReference type="ARBA" id="ARBA00023004"/>
    </source>
</evidence>
<keyword evidence="4" id="KW-0560">Oxidoreductase</keyword>
<evidence type="ECO:0000256" key="1">
    <source>
        <dbReference type="ARBA" id="ARBA00010617"/>
    </source>
</evidence>
<evidence type="ECO:0000256" key="3">
    <source>
        <dbReference type="ARBA" id="ARBA00022723"/>
    </source>
</evidence>